<keyword evidence="3" id="KW-1185">Reference proteome</keyword>
<organism evidence="2 3">
    <name type="scientific">Cochliobolus sativus (strain ND90Pr / ATCC 201652)</name>
    <name type="common">Common root rot and spot blotch fungus</name>
    <name type="synonym">Bipolaris sorokiniana</name>
    <dbReference type="NCBI Taxonomy" id="665912"/>
    <lineage>
        <taxon>Eukaryota</taxon>
        <taxon>Fungi</taxon>
        <taxon>Dikarya</taxon>
        <taxon>Ascomycota</taxon>
        <taxon>Pezizomycotina</taxon>
        <taxon>Dothideomycetes</taxon>
        <taxon>Pleosporomycetidae</taxon>
        <taxon>Pleosporales</taxon>
        <taxon>Pleosporineae</taxon>
        <taxon>Pleosporaceae</taxon>
        <taxon>Bipolaris</taxon>
    </lineage>
</organism>
<evidence type="ECO:0000313" key="2">
    <source>
        <dbReference type="EMBL" id="EMD66093.1"/>
    </source>
</evidence>
<dbReference type="Proteomes" id="UP000016934">
    <property type="component" value="Unassembled WGS sequence"/>
</dbReference>
<dbReference type="HOGENOM" id="CLU_210655_0_0_1"/>
<keyword evidence="1" id="KW-0812">Transmembrane</keyword>
<keyword evidence="1" id="KW-1133">Transmembrane helix</keyword>
<dbReference type="KEGG" id="bsc:COCSADRAFT_353145"/>
<keyword evidence="1" id="KW-0472">Membrane</keyword>
<dbReference type="GeneID" id="19138210"/>
<sequence length="50" mass="6048">LFFRHEKTTLSKNRNITSIVTSHYIYEILKILLFITFIIESYFATLFPYT</sequence>
<proteinExistence type="predicted"/>
<accession>M2SFU3</accession>
<evidence type="ECO:0000256" key="1">
    <source>
        <dbReference type="SAM" id="Phobius"/>
    </source>
</evidence>
<feature type="non-terminal residue" evidence="2">
    <location>
        <position position="50"/>
    </location>
</feature>
<dbReference type="RefSeq" id="XP_007697675.1">
    <property type="nucleotide sequence ID" value="XM_007699485.1"/>
</dbReference>
<gene>
    <name evidence="2" type="ORF">COCSADRAFT_353145</name>
</gene>
<reference evidence="2 3" key="1">
    <citation type="journal article" date="2012" name="PLoS Pathog.">
        <title>Diverse lifestyles and strategies of plant pathogenesis encoded in the genomes of eighteen Dothideomycetes fungi.</title>
        <authorList>
            <person name="Ohm R.A."/>
            <person name="Feau N."/>
            <person name="Henrissat B."/>
            <person name="Schoch C.L."/>
            <person name="Horwitz B.A."/>
            <person name="Barry K.W."/>
            <person name="Condon B.J."/>
            <person name="Copeland A.C."/>
            <person name="Dhillon B."/>
            <person name="Glaser F."/>
            <person name="Hesse C.N."/>
            <person name="Kosti I."/>
            <person name="LaButti K."/>
            <person name="Lindquist E.A."/>
            <person name="Lucas S."/>
            <person name="Salamov A.A."/>
            <person name="Bradshaw R.E."/>
            <person name="Ciuffetti L."/>
            <person name="Hamelin R.C."/>
            <person name="Kema G.H.J."/>
            <person name="Lawrence C."/>
            <person name="Scott J.A."/>
            <person name="Spatafora J.W."/>
            <person name="Turgeon B.G."/>
            <person name="de Wit P.J.G.M."/>
            <person name="Zhong S."/>
            <person name="Goodwin S.B."/>
            <person name="Grigoriev I.V."/>
        </authorList>
    </citation>
    <scope>NUCLEOTIDE SEQUENCE [LARGE SCALE GENOMIC DNA]</scope>
    <source>
        <strain evidence="3">ND90Pr / ATCC 201652</strain>
    </source>
</reference>
<dbReference type="EMBL" id="KB445640">
    <property type="protein sequence ID" value="EMD66093.1"/>
    <property type="molecule type" value="Genomic_DNA"/>
</dbReference>
<name>M2SFU3_COCSN</name>
<feature type="transmembrane region" description="Helical" evidence="1">
    <location>
        <begin position="31"/>
        <end position="49"/>
    </location>
</feature>
<evidence type="ECO:0000313" key="3">
    <source>
        <dbReference type="Proteomes" id="UP000016934"/>
    </source>
</evidence>
<dbReference type="AlphaFoldDB" id="M2SFU3"/>
<feature type="non-terminal residue" evidence="2">
    <location>
        <position position="1"/>
    </location>
</feature>
<protein>
    <submittedName>
        <fullName evidence="2">Uncharacterized protein</fullName>
    </submittedName>
</protein>
<reference evidence="3" key="2">
    <citation type="journal article" date="2013" name="PLoS Genet.">
        <title>Comparative genome structure, secondary metabolite, and effector coding capacity across Cochliobolus pathogens.</title>
        <authorList>
            <person name="Condon B.J."/>
            <person name="Leng Y."/>
            <person name="Wu D."/>
            <person name="Bushley K.E."/>
            <person name="Ohm R.A."/>
            <person name="Otillar R."/>
            <person name="Martin J."/>
            <person name="Schackwitz W."/>
            <person name="Grimwood J."/>
            <person name="MohdZainudin N."/>
            <person name="Xue C."/>
            <person name="Wang R."/>
            <person name="Manning V.A."/>
            <person name="Dhillon B."/>
            <person name="Tu Z.J."/>
            <person name="Steffenson B.J."/>
            <person name="Salamov A."/>
            <person name="Sun H."/>
            <person name="Lowry S."/>
            <person name="LaButti K."/>
            <person name="Han J."/>
            <person name="Copeland A."/>
            <person name="Lindquist E."/>
            <person name="Barry K."/>
            <person name="Schmutz J."/>
            <person name="Baker S.E."/>
            <person name="Ciuffetti L.M."/>
            <person name="Grigoriev I.V."/>
            <person name="Zhong S."/>
            <person name="Turgeon B.G."/>
        </authorList>
    </citation>
    <scope>NUCLEOTIDE SEQUENCE [LARGE SCALE GENOMIC DNA]</scope>
    <source>
        <strain evidence="3">ND90Pr / ATCC 201652</strain>
    </source>
</reference>